<dbReference type="Pfam" id="PF00339">
    <property type="entry name" value="Arrestin_N"/>
    <property type="match status" value="1"/>
</dbReference>
<protein>
    <recommendedName>
        <fullName evidence="3">Arrestin C-terminal-like domain-containing protein</fullName>
    </recommendedName>
</protein>
<evidence type="ECO:0000256" key="2">
    <source>
        <dbReference type="ARBA" id="ARBA00022606"/>
    </source>
</evidence>
<comment type="similarity">
    <text evidence="1">Belongs to the arrestin family.</text>
</comment>
<evidence type="ECO:0000313" key="5">
    <source>
        <dbReference type="Proteomes" id="UP001153712"/>
    </source>
</evidence>
<sequence>MPECEVVLDTGAVCIGDTVCGKVVCSFPSDTKVREITCQLVGKEKTRIRQKRQIHFGMNVLFEQSQILVGEDKIPTGYYEFNFSFTLPTYIPATFSGKTGWIYYYVKATVNRPYMIDYEHKVTLTVSSPRVDFNHIRENLQLSPVVYESEKRLCCCCCASEPITLSLSLEKEAFVLGEVAKIVVKIMNMSETSVQELELSLTKHLEFFNKENSELTTEVKDLIAVEKASGVGPHGSRIYRINFLIPPTINITNLNNSTLIKRQFVLMAKAVLPSFHENFSVCTAIVLGHIPILSSQDSPVYQMDRLGIEIEDSELPYVTTTNPCVIF</sequence>
<gene>
    <name evidence="4" type="ORF">PHYEVI_LOCUS7757</name>
</gene>
<dbReference type="Pfam" id="PF02752">
    <property type="entry name" value="Arrestin_C"/>
    <property type="match status" value="1"/>
</dbReference>
<dbReference type="InterPro" id="IPR050357">
    <property type="entry name" value="Arrestin_domain-protein"/>
</dbReference>
<dbReference type="OrthoDB" id="2333384at2759"/>
<dbReference type="GO" id="GO:0015031">
    <property type="term" value="P:protein transport"/>
    <property type="evidence" value="ECO:0007669"/>
    <property type="project" value="TreeGrafter"/>
</dbReference>
<dbReference type="InterPro" id="IPR014756">
    <property type="entry name" value="Ig_E-set"/>
</dbReference>
<dbReference type="AlphaFoldDB" id="A0A9N9TVS4"/>
<dbReference type="Gene3D" id="2.60.40.640">
    <property type="match status" value="2"/>
</dbReference>
<evidence type="ECO:0000259" key="3">
    <source>
        <dbReference type="SMART" id="SM01017"/>
    </source>
</evidence>
<evidence type="ECO:0000313" key="4">
    <source>
        <dbReference type="EMBL" id="CAG9861417.1"/>
    </source>
</evidence>
<dbReference type="GO" id="GO:0005737">
    <property type="term" value="C:cytoplasm"/>
    <property type="evidence" value="ECO:0007669"/>
    <property type="project" value="TreeGrafter"/>
</dbReference>
<keyword evidence="5" id="KW-1185">Reference proteome</keyword>
<accession>A0A9N9TVS4</accession>
<dbReference type="SMART" id="SM01017">
    <property type="entry name" value="Arrestin_C"/>
    <property type="match status" value="1"/>
</dbReference>
<dbReference type="InterPro" id="IPR011021">
    <property type="entry name" value="Arrestin-like_N"/>
</dbReference>
<keyword evidence="2" id="KW-0716">Sensory transduction</keyword>
<dbReference type="PANTHER" id="PTHR11188">
    <property type="entry name" value="ARRESTIN DOMAIN CONTAINING PROTEIN"/>
    <property type="match status" value="1"/>
</dbReference>
<name>A0A9N9TVS4_PHYSR</name>
<evidence type="ECO:0000256" key="1">
    <source>
        <dbReference type="ARBA" id="ARBA00005298"/>
    </source>
</evidence>
<dbReference type="Proteomes" id="UP001153712">
    <property type="component" value="Chromosome 4"/>
</dbReference>
<organism evidence="4 5">
    <name type="scientific">Phyllotreta striolata</name>
    <name type="common">Striped flea beetle</name>
    <name type="synonym">Crioceris striolata</name>
    <dbReference type="NCBI Taxonomy" id="444603"/>
    <lineage>
        <taxon>Eukaryota</taxon>
        <taxon>Metazoa</taxon>
        <taxon>Ecdysozoa</taxon>
        <taxon>Arthropoda</taxon>
        <taxon>Hexapoda</taxon>
        <taxon>Insecta</taxon>
        <taxon>Pterygota</taxon>
        <taxon>Neoptera</taxon>
        <taxon>Endopterygota</taxon>
        <taxon>Coleoptera</taxon>
        <taxon>Polyphaga</taxon>
        <taxon>Cucujiformia</taxon>
        <taxon>Chrysomeloidea</taxon>
        <taxon>Chrysomelidae</taxon>
        <taxon>Galerucinae</taxon>
        <taxon>Alticini</taxon>
        <taxon>Phyllotreta</taxon>
    </lineage>
</organism>
<dbReference type="InterPro" id="IPR011022">
    <property type="entry name" value="Arrestin_C-like"/>
</dbReference>
<dbReference type="SUPFAM" id="SSF81296">
    <property type="entry name" value="E set domains"/>
    <property type="match status" value="2"/>
</dbReference>
<dbReference type="EMBL" id="OU900097">
    <property type="protein sequence ID" value="CAG9861417.1"/>
    <property type="molecule type" value="Genomic_DNA"/>
</dbReference>
<reference evidence="4" key="1">
    <citation type="submission" date="2022-01" db="EMBL/GenBank/DDBJ databases">
        <authorList>
            <person name="King R."/>
        </authorList>
    </citation>
    <scope>NUCLEOTIDE SEQUENCE</scope>
</reference>
<dbReference type="PANTHER" id="PTHR11188:SF176">
    <property type="entry name" value="ARRESTIN DOMAIN-CONTAINING PROTEIN 1"/>
    <property type="match status" value="1"/>
</dbReference>
<dbReference type="InterPro" id="IPR014752">
    <property type="entry name" value="Arrestin-like_C"/>
</dbReference>
<feature type="domain" description="Arrestin C-terminal-like" evidence="3">
    <location>
        <begin position="159"/>
        <end position="292"/>
    </location>
</feature>
<proteinExistence type="inferred from homology"/>